<dbReference type="Pfam" id="PF06863">
    <property type="entry name" value="DUF1254"/>
    <property type="match status" value="1"/>
</dbReference>
<comment type="caution">
    <text evidence="3">The sequence shown here is derived from an EMBL/GenBank/DDBJ whole genome shotgun (WGS) entry which is preliminary data.</text>
</comment>
<dbReference type="RefSeq" id="WP_081961977.1">
    <property type="nucleotide sequence ID" value="NZ_JQED01000007.1"/>
</dbReference>
<dbReference type="Pfam" id="PF06742">
    <property type="entry name" value="DUF1214"/>
    <property type="match status" value="1"/>
</dbReference>
<dbReference type="PANTHER" id="PTHR36509">
    <property type="entry name" value="BLL3101 PROTEIN"/>
    <property type="match status" value="1"/>
</dbReference>
<feature type="domain" description="DUF1254" evidence="2">
    <location>
        <begin position="72"/>
        <end position="126"/>
    </location>
</feature>
<dbReference type="InterPro" id="IPR010679">
    <property type="entry name" value="DUF1254"/>
</dbReference>
<evidence type="ECO:0000313" key="4">
    <source>
        <dbReference type="Proteomes" id="UP000029843"/>
    </source>
</evidence>
<dbReference type="PROSITE" id="PS51257">
    <property type="entry name" value="PROKAR_LIPOPROTEIN"/>
    <property type="match status" value="1"/>
</dbReference>
<reference evidence="3 4" key="1">
    <citation type="submission" date="2014-08" db="EMBL/GenBank/DDBJ databases">
        <title>Genomic and Phenotypic Diversity of Colwellia psychrerythraea strains from Disparate Marine Basins.</title>
        <authorList>
            <person name="Techtmann S.M."/>
            <person name="Stelling S.C."/>
            <person name="Utturkar S.M."/>
            <person name="Alshibli N."/>
            <person name="Harris A."/>
            <person name="Brown S.D."/>
            <person name="Hazen T.C."/>
        </authorList>
    </citation>
    <scope>NUCLEOTIDE SEQUENCE [LARGE SCALE GENOMIC DNA]</scope>
    <source>
        <strain evidence="3 4">ND2E</strain>
    </source>
</reference>
<dbReference type="EMBL" id="JQED01000007">
    <property type="protein sequence ID" value="KGJ94121.1"/>
    <property type="molecule type" value="Genomic_DNA"/>
</dbReference>
<dbReference type="Proteomes" id="UP000029843">
    <property type="component" value="Unassembled WGS sequence"/>
</dbReference>
<evidence type="ECO:0000313" key="3">
    <source>
        <dbReference type="EMBL" id="KGJ94121.1"/>
    </source>
</evidence>
<name>A0A099KUD8_COLPS</name>
<dbReference type="SUPFAM" id="SSF160935">
    <property type="entry name" value="VPA0735-like"/>
    <property type="match status" value="2"/>
</dbReference>
<accession>A0A099KUD8</accession>
<organism evidence="3 4">
    <name type="scientific">Colwellia psychrerythraea</name>
    <name type="common">Vibrio psychroerythus</name>
    <dbReference type="NCBI Taxonomy" id="28229"/>
    <lineage>
        <taxon>Bacteria</taxon>
        <taxon>Pseudomonadati</taxon>
        <taxon>Pseudomonadota</taxon>
        <taxon>Gammaproteobacteria</taxon>
        <taxon>Alteromonadales</taxon>
        <taxon>Colwelliaceae</taxon>
        <taxon>Colwellia</taxon>
    </lineage>
</organism>
<dbReference type="PATRIC" id="fig|28229.4.peg.1078"/>
<evidence type="ECO:0000259" key="2">
    <source>
        <dbReference type="Pfam" id="PF06863"/>
    </source>
</evidence>
<dbReference type="InterPro" id="IPR010621">
    <property type="entry name" value="DUF1214"/>
</dbReference>
<feature type="domain" description="DUF1214" evidence="1">
    <location>
        <begin position="264"/>
        <end position="344"/>
    </location>
</feature>
<dbReference type="Gene3D" id="2.60.120.1600">
    <property type="match status" value="1"/>
</dbReference>
<protein>
    <recommendedName>
        <fullName evidence="5">Lipoprotein</fullName>
    </recommendedName>
</protein>
<dbReference type="PANTHER" id="PTHR36509:SF2">
    <property type="entry name" value="BLL3101 PROTEIN"/>
    <property type="match status" value="1"/>
</dbReference>
<dbReference type="AlphaFoldDB" id="A0A099KUD8"/>
<evidence type="ECO:0008006" key="5">
    <source>
        <dbReference type="Google" id="ProtNLM"/>
    </source>
</evidence>
<gene>
    <name evidence="3" type="ORF">ND2E_2054</name>
</gene>
<evidence type="ECO:0000259" key="1">
    <source>
        <dbReference type="Pfam" id="PF06742"/>
    </source>
</evidence>
<proteinExistence type="predicted"/>
<sequence length="686" mass="76367">MKKTILTSITSAILISALVGCNSDVVEPFSSISAIDSSEWAIDPNDYGMTAEQFIRAESLHFMSGISERNGVNNFFHFTSLATAKDKWVVSPNNDVIYSMVIVDSSQGFTLTMPETGSRFITAQIVSEEHMSRQLVGGGVYKFNADDFNGSHVAIGIRVGTDATPEDVTYIVEKLQPQMKVTAATSAEVPNYDETTMLKVRTALMSEYNKLKNTFGVMTRNIGNVTDWEKFTYATAGAWGLSEDKYAMYMPYNLKGAKSDICYAATYTQPKVEQFWSITAYNNQKYLMSNESNIINTGNVKLNDDGSFTVHFGSKEACNDIGGINNFILTTENDWGFLMRAYEADVESFNQYRLPELTEVKPMSTALNEVSDSDVSKVTMENYVVAESDWYFNGVQQKVGVNVWMHDEPVSKDNQQVIRSNRDVVYSIAIVDISKGATFTVPKSDEFQVIHIIDEAHLFHQVVLNGESLKINADDIEGEYVYLLARTRDNGDVTDTKARQNALKLEAKANRPYHAKGFSAKEVTDFREELVRQVNAGEQPIAGHDAFGKTLADVNPHNYLYAAAYGWGGLPMTTAQYVPLQVTSEQCQMWTLPKPALDWDNNGFMSATFYGADGWVKVDDFYIPHTEMKDNGDTLSFTTNCKAGAGNATVEEGGNLLIRMYLPVDAWEVKKVADSMYLVKGVMVKN</sequence>